<dbReference type="STRING" id="1686286.GCA_900092335_00774"/>
<dbReference type="AlphaFoldDB" id="A0A540R7Z4"/>
<accession>A0A540R7Z4</accession>
<evidence type="ECO:0000313" key="2">
    <source>
        <dbReference type="Proteomes" id="UP000318080"/>
    </source>
</evidence>
<evidence type="ECO:0008006" key="3">
    <source>
        <dbReference type="Google" id="ProtNLM"/>
    </source>
</evidence>
<dbReference type="GeneID" id="79852091"/>
<dbReference type="RefSeq" id="WP_066512582.1">
    <property type="nucleotide sequence ID" value="NZ_JADPQA010000007.1"/>
</dbReference>
<protein>
    <recommendedName>
        <fullName evidence="3">GNAT family N-acetyltransferase</fullName>
    </recommendedName>
</protein>
<reference evidence="1 2" key="1">
    <citation type="submission" date="2019-06" db="EMBL/GenBank/DDBJ databases">
        <title>Draft genome of C. phoceense Strain 272.</title>
        <authorList>
            <person name="Pacheco L.G.C."/>
            <person name="Barberis C.M."/>
            <person name="Almuzara M.N."/>
            <person name="Traglia G.M."/>
            <person name="Santos C.S."/>
            <person name="Rocha D.J.P.G."/>
            <person name="Aguiar E.R.G.R."/>
            <person name="Vay C.A."/>
        </authorList>
    </citation>
    <scope>NUCLEOTIDE SEQUENCE [LARGE SCALE GENOMIC DNA]</scope>
    <source>
        <strain evidence="1 2">272</strain>
    </source>
</reference>
<name>A0A540R7Z4_9CORY</name>
<gene>
    <name evidence="1" type="ORF">EJK80_04810</name>
</gene>
<evidence type="ECO:0000313" key="1">
    <source>
        <dbReference type="EMBL" id="TQE43860.1"/>
    </source>
</evidence>
<proteinExistence type="predicted"/>
<sequence length="191" mass="20447">MLVESVTEARTLHALAARSVFWECAEPVADPAFEKEAWITTTSLSFGDCGFTVGDEATVFFCPPDLAPGAAQLPTAPVSPDAALVSSLFIKQSRALSELSAVLLDASIMNLTSREFPAVEVFGYRDHRAAQELLGRKPGRIGLVPIEVLESAGFKVTEDHPAIPRLRLELPPAFDLLTAAAVDDMLARALA</sequence>
<keyword evidence="2" id="KW-1185">Reference proteome</keyword>
<dbReference type="EMBL" id="VHIR01000005">
    <property type="protein sequence ID" value="TQE43860.1"/>
    <property type="molecule type" value="Genomic_DNA"/>
</dbReference>
<dbReference type="Proteomes" id="UP000318080">
    <property type="component" value="Unassembled WGS sequence"/>
</dbReference>
<organism evidence="1 2">
    <name type="scientific">Corynebacterium phoceense</name>
    <dbReference type="NCBI Taxonomy" id="1686286"/>
    <lineage>
        <taxon>Bacteria</taxon>
        <taxon>Bacillati</taxon>
        <taxon>Actinomycetota</taxon>
        <taxon>Actinomycetes</taxon>
        <taxon>Mycobacteriales</taxon>
        <taxon>Corynebacteriaceae</taxon>
        <taxon>Corynebacterium</taxon>
    </lineage>
</organism>
<comment type="caution">
    <text evidence="1">The sequence shown here is derived from an EMBL/GenBank/DDBJ whole genome shotgun (WGS) entry which is preliminary data.</text>
</comment>